<gene>
    <name evidence="1" type="primary">ORF217953</name>
</gene>
<protein>
    <submittedName>
        <fullName evidence="1">Uncharacterized protein</fullName>
    </submittedName>
</protein>
<reference evidence="1" key="1">
    <citation type="submission" date="2014-12" db="EMBL/GenBank/DDBJ databases">
        <title>Insight into the proteome of Arion vulgaris.</title>
        <authorList>
            <person name="Aradska J."/>
            <person name="Bulat T."/>
            <person name="Smidak R."/>
            <person name="Sarate P."/>
            <person name="Gangsoo J."/>
            <person name="Sialana F."/>
            <person name="Bilban M."/>
            <person name="Lubec G."/>
        </authorList>
    </citation>
    <scope>NUCLEOTIDE SEQUENCE</scope>
    <source>
        <tissue evidence="1">Skin</tissue>
    </source>
</reference>
<sequence length="75" mass="8505">YSESGTVSLLQEQTTTCQQFVRDTNSFYQTCAMGSRELSSTWNSRQRLNRSCMEEISQNSGGKIQTSFINKSYCA</sequence>
<feature type="non-terminal residue" evidence="1">
    <location>
        <position position="75"/>
    </location>
</feature>
<feature type="non-terminal residue" evidence="1">
    <location>
        <position position="1"/>
    </location>
</feature>
<proteinExistence type="predicted"/>
<dbReference type="EMBL" id="HACG01051282">
    <property type="protein sequence ID" value="CEK98153.1"/>
    <property type="molecule type" value="Transcribed_RNA"/>
</dbReference>
<organism evidence="1">
    <name type="scientific">Arion vulgaris</name>
    <dbReference type="NCBI Taxonomy" id="1028688"/>
    <lineage>
        <taxon>Eukaryota</taxon>
        <taxon>Metazoa</taxon>
        <taxon>Spiralia</taxon>
        <taxon>Lophotrochozoa</taxon>
        <taxon>Mollusca</taxon>
        <taxon>Gastropoda</taxon>
        <taxon>Heterobranchia</taxon>
        <taxon>Euthyneura</taxon>
        <taxon>Panpulmonata</taxon>
        <taxon>Eupulmonata</taxon>
        <taxon>Stylommatophora</taxon>
        <taxon>Helicina</taxon>
        <taxon>Arionoidea</taxon>
        <taxon>Arionidae</taxon>
        <taxon>Arion</taxon>
    </lineage>
</organism>
<name>A0A0B7BYV3_9EUPU</name>
<evidence type="ECO:0000313" key="1">
    <source>
        <dbReference type="EMBL" id="CEK98153.1"/>
    </source>
</evidence>
<dbReference type="AlphaFoldDB" id="A0A0B7BYV3"/>
<accession>A0A0B7BYV3</accession>